<sequence>MNTEDRKAAISAYKKRERAIGIYELRCAAADAVWVGQTTNLDAIWNRMRFTLEHGSHPSRSLQAAWNAHGEHAIALSVLERIEDEESSYILNGLLKERCAAWRTRLGAQAI</sequence>
<accession>A0A840AVN8</accession>
<name>A0A840AVN8_9HYPH</name>
<dbReference type="RefSeq" id="WP_183400770.1">
    <property type="nucleotide sequence ID" value="NZ_JACIDS010000005.1"/>
</dbReference>
<proteinExistence type="predicted"/>
<gene>
    <name evidence="1" type="ORF">GGR25_004191</name>
</gene>
<dbReference type="SUPFAM" id="SSF82771">
    <property type="entry name" value="GIY-YIG endonuclease"/>
    <property type="match status" value="1"/>
</dbReference>
<evidence type="ECO:0000313" key="2">
    <source>
        <dbReference type="Proteomes" id="UP000553963"/>
    </source>
</evidence>
<dbReference type="InterPro" id="IPR035901">
    <property type="entry name" value="GIY-YIG_endonuc_sf"/>
</dbReference>
<dbReference type="Proteomes" id="UP000553963">
    <property type="component" value="Unassembled WGS sequence"/>
</dbReference>
<dbReference type="EMBL" id="JACIDS010000005">
    <property type="protein sequence ID" value="MBB3933127.1"/>
    <property type="molecule type" value="Genomic_DNA"/>
</dbReference>
<evidence type="ECO:0008006" key="3">
    <source>
        <dbReference type="Google" id="ProtNLM"/>
    </source>
</evidence>
<organism evidence="1 2">
    <name type="scientific">Kaistia hirudinis</name>
    <dbReference type="NCBI Taxonomy" id="1293440"/>
    <lineage>
        <taxon>Bacteria</taxon>
        <taxon>Pseudomonadati</taxon>
        <taxon>Pseudomonadota</taxon>
        <taxon>Alphaproteobacteria</taxon>
        <taxon>Hyphomicrobiales</taxon>
        <taxon>Kaistiaceae</taxon>
        <taxon>Kaistia</taxon>
    </lineage>
</organism>
<protein>
    <recommendedName>
        <fullName evidence="3">GIY-YIG nuclease family protein</fullName>
    </recommendedName>
</protein>
<comment type="caution">
    <text evidence="1">The sequence shown here is derived from an EMBL/GenBank/DDBJ whole genome shotgun (WGS) entry which is preliminary data.</text>
</comment>
<keyword evidence="2" id="KW-1185">Reference proteome</keyword>
<reference evidence="1 2" key="1">
    <citation type="submission" date="2020-08" db="EMBL/GenBank/DDBJ databases">
        <title>Genomic Encyclopedia of Type Strains, Phase IV (KMG-IV): sequencing the most valuable type-strain genomes for metagenomic binning, comparative biology and taxonomic classification.</title>
        <authorList>
            <person name="Goeker M."/>
        </authorList>
    </citation>
    <scope>NUCLEOTIDE SEQUENCE [LARGE SCALE GENOMIC DNA]</scope>
    <source>
        <strain evidence="1 2">DSM 25966</strain>
    </source>
</reference>
<dbReference type="Gene3D" id="3.40.1440.10">
    <property type="entry name" value="GIY-YIG endonuclease"/>
    <property type="match status" value="1"/>
</dbReference>
<dbReference type="AlphaFoldDB" id="A0A840AVN8"/>
<dbReference type="CDD" id="cd10451">
    <property type="entry name" value="GIY-YIG_LuxR_like"/>
    <property type="match status" value="1"/>
</dbReference>
<evidence type="ECO:0000313" key="1">
    <source>
        <dbReference type="EMBL" id="MBB3933127.1"/>
    </source>
</evidence>